<dbReference type="InterPro" id="IPR017871">
    <property type="entry name" value="ABC_transporter-like_CS"/>
</dbReference>
<dbReference type="Pfam" id="PF00005">
    <property type="entry name" value="ABC_tran"/>
    <property type="match status" value="1"/>
</dbReference>
<reference evidence="6" key="2">
    <citation type="submission" date="2020-10" db="EMBL/GenBank/DDBJ databases">
        <title>Comparative genomics of the Acetobacterium genus.</title>
        <authorList>
            <person name="Marshall C."/>
            <person name="May H."/>
            <person name="Norman S."/>
        </authorList>
    </citation>
    <scope>NUCLEOTIDE SEQUENCE</scope>
    <source>
        <strain evidence="6">DER-2019</strain>
    </source>
</reference>
<dbReference type="Proteomes" id="UP000616595">
    <property type="component" value="Unassembled WGS sequence"/>
</dbReference>
<evidence type="ECO:0000259" key="5">
    <source>
        <dbReference type="PROSITE" id="PS50893"/>
    </source>
</evidence>
<evidence type="ECO:0000256" key="1">
    <source>
        <dbReference type="ARBA" id="ARBA00005417"/>
    </source>
</evidence>
<dbReference type="GO" id="GO:0016887">
    <property type="term" value="F:ATP hydrolysis activity"/>
    <property type="evidence" value="ECO:0007669"/>
    <property type="project" value="InterPro"/>
</dbReference>
<dbReference type="EMBL" id="WJBD01000025">
    <property type="protein sequence ID" value="MBC3889779.1"/>
    <property type="molecule type" value="Genomic_DNA"/>
</dbReference>
<dbReference type="InterPro" id="IPR027417">
    <property type="entry name" value="P-loop_NTPase"/>
</dbReference>
<dbReference type="InterPro" id="IPR003593">
    <property type="entry name" value="AAA+_ATPase"/>
</dbReference>
<comment type="caution">
    <text evidence="6">The sequence shown here is derived from an EMBL/GenBank/DDBJ whole genome shotgun (WGS) entry which is preliminary data.</text>
</comment>
<proteinExistence type="inferred from homology"/>
<dbReference type="InterPro" id="IPR003439">
    <property type="entry name" value="ABC_transporter-like_ATP-bd"/>
</dbReference>
<evidence type="ECO:0000256" key="4">
    <source>
        <dbReference type="ARBA" id="ARBA00022840"/>
    </source>
</evidence>
<dbReference type="PANTHER" id="PTHR42711">
    <property type="entry name" value="ABC TRANSPORTER ATP-BINDING PROTEIN"/>
    <property type="match status" value="1"/>
</dbReference>
<protein>
    <submittedName>
        <fullName evidence="6">ATP-binding cassette domain-containing protein</fullName>
    </submittedName>
</protein>
<dbReference type="SMART" id="SM00382">
    <property type="entry name" value="AAA"/>
    <property type="match status" value="1"/>
</dbReference>
<gene>
    <name evidence="6" type="ORF">GH810_15860</name>
</gene>
<dbReference type="OrthoDB" id="9804819at2"/>
<accession>A0A923I025</accession>
<organism evidence="6 7">
    <name type="scientific">Acetobacterium paludosum</name>
    <dbReference type="NCBI Taxonomy" id="52693"/>
    <lineage>
        <taxon>Bacteria</taxon>
        <taxon>Bacillati</taxon>
        <taxon>Bacillota</taxon>
        <taxon>Clostridia</taxon>
        <taxon>Eubacteriales</taxon>
        <taxon>Eubacteriaceae</taxon>
        <taxon>Acetobacterium</taxon>
    </lineage>
</organism>
<dbReference type="AlphaFoldDB" id="A0A923I025"/>
<keyword evidence="2" id="KW-0813">Transport</keyword>
<keyword evidence="3" id="KW-0547">Nucleotide-binding</keyword>
<dbReference type="RefSeq" id="WP_148567059.1">
    <property type="nucleotide sequence ID" value="NZ_RXYA01000007.1"/>
</dbReference>
<keyword evidence="4 6" id="KW-0067">ATP-binding</keyword>
<dbReference type="GO" id="GO:0005524">
    <property type="term" value="F:ATP binding"/>
    <property type="evidence" value="ECO:0007669"/>
    <property type="project" value="UniProtKB-KW"/>
</dbReference>
<name>A0A923I025_9FIRM</name>
<evidence type="ECO:0000256" key="3">
    <source>
        <dbReference type="ARBA" id="ARBA00022741"/>
    </source>
</evidence>
<dbReference type="InterPro" id="IPR050763">
    <property type="entry name" value="ABC_transporter_ATP-binding"/>
</dbReference>
<evidence type="ECO:0000313" key="6">
    <source>
        <dbReference type="EMBL" id="MBC3889779.1"/>
    </source>
</evidence>
<keyword evidence="7" id="KW-1185">Reference proteome</keyword>
<reference evidence="6" key="1">
    <citation type="submission" date="2019-10" db="EMBL/GenBank/DDBJ databases">
        <authorList>
            <person name="Ross D.E."/>
            <person name="Gulliver D."/>
        </authorList>
    </citation>
    <scope>NUCLEOTIDE SEQUENCE</scope>
    <source>
        <strain evidence="6">DER-2019</strain>
    </source>
</reference>
<comment type="similarity">
    <text evidence="1">Belongs to the ABC transporter superfamily.</text>
</comment>
<dbReference type="PROSITE" id="PS00211">
    <property type="entry name" value="ABC_TRANSPORTER_1"/>
    <property type="match status" value="1"/>
</dbReference>
<dbReference type="PROSITE" id="PS50893">
    <property type="entry name" value="ABC_TRANSPORTER_2"/>
    <property type="match status" value="1"/>
</dbReference>
<dbReference type="SUPFAM" id="SSF52540">
    <property type="entry name" value="P-loop containing nucleoside triphosphate hydrolases"/>
    <property type="match status" value="1"/>
</dbReference>
<dbReference type="PANTHER" id="PTHR42711:SF5">
    <property type="entry name" value="ABC TRANSPORTER ATP-BINDING PROTEIN NATA"/>
    <property type="match status" value="1"/>
</dbReference>
<evidence type="ECO:0000256" key="2">
    <source>
        <dbReference type="ARBA" id="ARBA00022448"/>
    </source>
</evidence>
<feature type="domain" description="ABC transporter" evidence="5">
    <location>
        <begin position="5"/>
        <end position="235"/>
    </location>
</feature>
<evidence type="ECO:0000313" key="7">
    <source>
        <dbReference type="Proteomes" id="UP000616595"/>
    </source>
</evidence>
<dbReference type="Gene3D" id="3.40.50.300">
    <property type="entry name" value="P-loop containing nucleotide triphosphate hydrolases"/>
    <property type="match status" value="1"/>
</dbReference>
<sequence length="304" mass="34043">MKNIIIVKDLKKRFGELQAVKGIDFYVEKGKLFAFLGPNGAGKSTTIDILCTLLKPDCGEIMIDGHVLGKEDAAIRNSIGVVFQESVLDPLLTVQENLITRARFYKMSKSQIIETVEKVGVIANVTEFINRPYGKLSGGQRRRADIARALVNTPKILFLDEPTTGLDPKTKESVWKTIYDLQKKTGMTIFLTTHYMEEAATADFIIIINHGEIVAKGTPYNLQEKHSSDTMRMKPKDVDKIKDLLNEAQFHYQEKNGLIIADISETMDSIPILNKAKPFLESFEVIHGSMEDVFLNITGGEYDA</sequence>